<dbReference type="STRING" id="1224163.B841_07520"/>
<dbReference type="Gene3D" id="1.10.150.80">
    <property type="entry name" value="HRDC domain"/>
    <property type="match status" value="2"/>
</dbReference>
<dbReference type="SUPFAM" id="SSF47819">
    <property type="entry name" value="HRDC-like"/>
    <property type="match status" value="1"/>
</dbReference>
<dbReference type="InterPro" id="IPR041605">
    <property type="entry name" value="Exo_C"/>
</dbReference>
<reference evidence="2 3" key="1">
    <citation type="submission" date="2012-11" db="EMBL/GenBank/DDBJ databases">
        <title>The complete genome sequence of Corynebacterium maris Coryn-1 (=DSM 45190).</title>
        <authorList>
            <person name="Schaffert L."/>
            <person name="Albersmeier A."/>
            <person name="Kalinowski J."/>
            <person name="Ruckert C."/>
        </authorList>
    </citation>
    <scope>NUCLEOTIDE SEQUENCE [LARGE SCALE GENOMIC DNA]</scope>
    <source>
        <strain evidence="3">Coryn-1</strain>
    </source>
</reference>
<dbReference type="GO" id="GO:0000166">
    <property type="term" value="F:nucleotide binding"/>
    <property type="evidence" value="ECO:0007669"/>
    <property type="project" value="InterPro"/>
</dbReference>
<dbReference type="InterPro" id="IPR012337">
    <property type="entry name" value="RNaseH-like_sf"/>
</dbReference>
<dbReference type="PANTHER" id="PTHR47649:SF1">
    <property type="entry name" value="RIBONUCLEASE D"/>
    <property type="match status" value="1"/>
</dbReference>
<dbReference type="AlphaFoldDB" id="S5SVD0"/>
<dbReference type="SUPFAM" id="SSF53098">
    <property type="entry name" value="Ribonuclease H-like"/>
    <property type="match status" value="1"/>
</dbReference>
<name>S5SVD0_9CORY</name>
<dbReference type="RefSeq" id="WP_020934910.1">
    <property type="nucleotide sequence ID" value="NC_021915.1"/>
</dbReference>
<dbReference type="KEGG" id="cmd:B841_07520"/>
<evidence type="ECO:0000313" key="2">
    <source>
        <dbReference type="EMBL" id="AGS34977.1"/>
    </source>
</evidence>
<dbReference type="InterPro" id="IPR010997">
    <property type="entry name" value="HRDC-like_sf"/>
</dbReference>
<dbReference type="Proteomes" id="UP000015388">
    <property type="component" value="Chromosome"/>
</dbReference>
<dbReference type="InterPro" id="IPR002121">
    <property type="entry name" value="HRDC_dom"/>
</dbReference>
<evidence type="ECO:0000259" key="1">
    <source>
        <dbReference type="PROSITE" id="PS50967"/>
    </source>
</evidence>
<dbReference type="Pfam" id="PF18305">
    <property type="entry name" value="DNA_pol_A_exoN"/>
    <property type="match status" value="1"/>
</dbReference>
<feature type="domain" description="HRDC" evidence="1">
    <location>
        <begin position="220"/>
        <end position="302"/>
    </location>
</feature>
<dbReference type="GO" id="GO:0008408">
    <property type="term" value="F:3'-5' exonuclease activity"/>
    <property type="evidence" value="ECO:0007669"/>
    <property type="project" value="InterPro"/>
</dbReference>
<dbReference type="eggNOG" id="COG0349">
    <property type="taxonomic scope" value="Bacteria"/>
</dbReference>
<accession>S5SVD0</accession>
<dbReference type="InterPro" id="IPR002562">
    <property type="entry name" value="3'-5'_exonuclease_dom"/>
</dbReference>
<dbReference type="PATRIC" id="fig|1224163.3.peg.1511"/>
<dbReference type="SMART" id="SM00341">
    <property type="entry name" value="HRDC"/>
    <property type="match status" value="1"/>
</dbReference>
<dbReference type="Pfam" id="PF01612">
    <property type="entry name" value="DNA_pol_A_exo1"/>
    <property type="match status" value="1"/>
</dbReference>
<evidence type="ECO:0000313" key="3">
    <source>
        <dbReference type="Proteomes" id="UP000015388"/>
    </source>
</evidence>
<dbReference type="InterPro" id="IPR051086">
    <property type="entry name" value="RNase_D-like"/>
</dbReference>
<dbReference type="EMBL" id="CP003924">
    <property type="protein sequence ID" value="AGS34977.1"/>
    <property type="molecule type" value="Genomic_DNA"/>
</dbReference>
<dbReference type="GO" id="GO:0003676">
    <property type="term" value="F:nucleic acid binding"/>
    <property type="evidence" value="ECO:0007669"/>
    <property type="project" value="InterPro"/>
</dbReference>
<organism evidence="2 3">
    <name type="scientific">Corynebacterium maris DSM 45190</name>
    <dbReference type="NCBI Taxonomy" id="1224163"/>
    <lineage>
        <taxon>Bacteria</taxon>
        <taxon>Bacillati</taxon>
        <taxon>Actinomycetota</taxon>
        <taxon>Actinomycetes</taxon>
        <taxon>Mycobacteriales</taxon>
        <taxon>Corynebacteriaceae</taxon>
        <taxon>Corynebacterium</taxon>
    </lineage>
</organism>
<dbReference type="HOGENOM" id="CLU_042387_3_0_11"/>
<dbReference type="OrthoDB" id="144122at2"/>
<protein>
    <submittedName>
        <fullName evidence="2">Ribonuclease D protein</fullName>
    </submittedName>
</protein>
<gene>
    <name evidence="2" type="ORF">B841_07520</name>
</gene>
<dbReference type="Pfam" id="PF00570">
    <property type="entry name" value="HRDC"/>
    <property type="match status" value="1"/>
</dbReference>
<dbReference type="Gene3D" id="3.30.420.10">
    <property type="entry name" value="Ribonuclease H-like superfamily/Ribonuclease H"/>
    <property type="match status" value="1"/>
</dbReference>
<dbReference type="PROSITE" id="PS50967">
    <property type="entry name" value="HRDC"/>
    <property type="match status" value="1"/>
</dbReference>
<dbReference type="InterPro" id="IPR036397">
    <property type="entry name" value="RNaseH_sf"/>
</dbReference>
<sequence length="400" mass="44592">MTTDLTWPREGLPELVDTPAGFARAAAALAAGIGPVAIDTERASGFRYDDRAFVLQLRRKGTGTLLIDPEGHRDDVTAAFAGVLNAADWVLHAAASDLPSLAMLGFHPARLFDTELAGRLAGLEHVNLAAMIEHFFDFRLAKGHGAEDWSQRPLPEKWLAYAALDVELLLDLAEAMTELLDGQGKLEFAEQEFDHLVDAHSLAPEPTTWRDVKGVGTLRRPEQLNVARHLWRAREDIAVAEDRAVSKILPNKVLVEIARTLPTDRRDLSSVRGFPARRNSATRFWFTELTHARHVARDHWPAPLPRRESVPSKPLWQREFPDSWATYETVREQIGELSEATGIPTENLLRPAIVREAVWAGRETGEIISPTQLGEWLRSRDARPWQIQLVGPLLTDALAS</sequence>
<dbReference type="CDD" id="cd06142">
    <property type="entry name" value="RNaseD_exo"/>
    <property type="match status" value="1"/>
</dbReference>
<dbReference type="InterPro" id="IPR044876">
    <property type="entry name" value="HRDC_dom_sf"/>
</dbReference>
<keyword evidence="3" id="KW-1185">Reference proteome</keyword>
<dbReference type="PANTHER" id="PTHR47649">
    <property type="entry name" value="RIBONUCLEASE D"/>
    <property type="match status" value="1"/>
</dbReference>
<dbReference type="GO" id="GO:0006139">
    <property type="term" value="P:nucleobase-containing compound metabolic process"/>
    <property type="evidence" value="ECO:0007669"/>
    <property type="project" value="InterPro"/>
</dbReference>
<dbReference type="SMART" id="SM00474">
    <property type="entry name" value="35EXOc"/>
    <property type="match status" value="1"/>
</dbReference>
<proteinExistence type="predicted"/>